<dbReference type="InterPro" id="IPR050260">
    <property type="entry name" value="FAD-bd_OxRdtase"/>
</dbReference>
<dbReference type="PRINTS" id="PR00411">
    <property type="entry name" value="PNDRDTASEI"/>
</dbReference>
<evidence type="ECO:0000259" key="5">
    <source>
        <dbReference type="Pfam" id="PF18267"/>
    </source>
</evidence>
<reference evidence="6 7" key="1">
    <citation type="submission" date="2024-06" db="EMBL/GenBank/DDBJ databases">
        <title>The Natural Products Discovery Center: Release of the First 8490 Sequenced Strains for Exploring Actinobacteria Biosynthetic Diversity.</title>
        <authorList>
            <person name="Kalkreuter E."/>
            <person name="Kautsar S.A."/>
            <person name="Yang D."/>
            <person name="Bader C.D."/>
            <person name="Teijaro C.N."/>
            <person name="Fluegel L."/>
            <person name="Davis C.M."/>
            <person name="Simpson J.R."/>
            <person name="Lauterbach L."/>
            <person name="Steele A.D."/>
            <person name="Gui C."/>
            <person name="Meng S."/>
            <person name="Li G."/>
            <person name="Viehrig K."/>
            <person name="Ye F."/>
            <person name="Su P."/>
            <person name="Kiefer A.F."/>
            <person name="Nichols A."/>
            <person name="Cepeda A.J."/>
            <person name="Yan W."/>
            <person name="Fan B."/>
            <person name="Jiang Y."/>
            <person name="Adhikari A."/>
            <person name="Zheng C.-J."/>
            <person name="Schuster L."/>
            <person name="Cowan T.M."/>
            <person name="Smanski M.J."/>
            <person name="Chevrette M.G."/>
            <person name="De Carvalho L.P.S."/>
            <person name="Shen B."/>
        </authorList>
    </citation>
    <scope>NUCLEOTIDE SEQUENCE [LARGE SCALE GENOMIC DNA]</scope>
    <source>
        <strain evidence="6 7">NPDC019583</strain>
    </source>
</reference>
<dbReference type="InterPro" id="IPR036188">
    <property type="entry name" value="FAD/NAD-bd_sf"/>
</dbReference>
<dbReference type="PANTHER" id="PTHR43429">
    <property type="entry name" value="PYRIDINE NUCLEOTIDE-DISULFIDE OXIDOREDUCTASE DOMAIN-CONTAINING"/>
    <property type="match status" value="1"/>
</dbReference>
<keyword evidence="2" id="KW-0285">Flavoprotein</keyword>
<evidence type="ECO:0000259" key="4">
    <source>
        <dbReference type="Pfam" id="PF07992"/>
    </source>
</evidence>
<name>A0ABV2XM36_9ACTN</name>
<evidence type="ECO:0000256" key="1">
    <source>
        <dbReference type="ARBA" id="ARBA00001974"/>
    </source>
</evidence>
<feature type="domain" description="NADH-rubredoxin oxidoreductase C-terminal" evidence="5">
    <location>
        <begin position="327"/>
        <end position="373"/>
    </location>
</feature>
<accession>A0ABV2XM36</accession>
<dbReference type="EMBL" id="JBEYBN010000001">
    <property type="protein sequence ID" value="MEU2265064.1"/>
    <property type="molecule type" value="Genomic_DNA"/>
</dbReference>
<evidence type="ECO:0000256" key="3">
    <source>
        <dbReference type="ARBA" id="ARBA00022827"/>
    </source>
</evidence>
<evidence type="ECO:0000256" key="2">
    <source>
        <dbReference type="ARBA" id="ARBA00022630"/>
    </source>
</evidence>
<dbReference type="Proteomes" id="UP001550603">
    <property type="component" value="Unassembled WGS sequence"/>
</dbReference>
<proteinExistence type="predicted"/>
<evidence type="ECO:0000313" key="6">
    <source>
        <dbReference type="EMBL" id="MEU2265064.1"/>
    </source>
</evidence>
<dbReference type="Pfam" id="PF18267">
    <property type="entry name" value="Rubredoxin_C"/>
    <property type="match status" value="1"/>
</dbReference>
<feature type="domain" description="FAD/NAD(P)-binding" evidence="4">
    <location>
        <begin position="6"/>
        <end position="292"/>
    </location>
</feature>
<dbReference type="SUPFAM" id="SSF51905">
    <property type="entry name" value="FAD/NAD(P)-binding domain"/>
    <property type="match status" value="1"/>
</dbReference>
<keyword evidence="7" id="KW-1185">Reference proteome</keyword>
<comment type="caution">
    <text evidence="6">The sequence shown here is derived from an EMBL/GenBank/DDBJ whole genome shotgun (WGS) entry which is preliminary data.</text>
</comment>
<dbReference type="InterPro" id="IPR016156">
    <property type="entry name" value="FAD/NAD-linked_Rdtase_dimer_sf"/>
</dbReference>
<comment type="cofactor">
    <cofactor evidence="1">
        <name>FAD</name>
        <dbReference type="ChEBI" id="CHEBI:57692"/>
    </cofactor>
</comment>
<keyword evidence="3" id="KW-0274">FAD</keyword>
<dbReference type="Pfam" id="PF07992">
    <property type="entry name" value="Pyr_redox_2"/>
    <property type="match status" value="1"/>
</dbReference>
<dbReference type="RefSeq" id="WP_359784495.1">
    <property type="nucleotide sequence ID" value="NZ_JBEYBN010000001.1"/>
</dbReference>
<dbReference type="InterPro" id="IPR023753">
    <property type="entry name" value="FAD/NAD-binding_dom"/>
</dbReference>
<organism evidence="6 7">
    <name type="scientific">Streptomyces olindensis</name>
    <dbReference type="NCBI Taxonomy" id="358823"/>
    <lineage>
        <taxon>Bacteria</taxon>
        <taxon>Bacillati</taxon>
        <taxon>Actinomycetota</taxon>
        <taxon>Actinomycetes</taxon>
        <taxon>Kitasatosporales</taxon>
        <taxon>Streptomycetaceae</taxon>
        <taxon>Streptomyces</taxon>
    </lineage>
</organism>
<protein>
    <submittedName>
        <fullName evidence="6">FAD-dependent oxidoreductase</fullName>
    </submittedName>
</protein>
<dbReference type="PANTHER" id="PTHR43429:SF3">
    <property type="entry name" value="NITRITE REDUCTASE [NAD(P)H]"/>
    <property type="match status" value="1"/>
</dbReference>
<dbReference type="PRINTS" id="PR00368">
    <property type="entry name" value="FADPNR"/>
</dbReference>
<dbReference type="Gene3D" id="3.30.390.30">
    <property type="match status" value="1"/>
</dbReference>
<evidence type="ECO:0000313" key="7">
    <source>
        <dbReference type="Proteomes" id="UP001550603"/>
    </source>
</evidence>
<gene>
    <name evidence="6" type="ORF">ABZ568_01140</name>
</gene>
<dbReference type="Gene3D" id="3.50.50.60">
    <property type="entry name" value="FAD/NAD(P)-binding domain"/>
    <property type="match status" value="2"/>
</dbReference>
<sequence length="405" mass="42554">MTSNERVVVIGTGLAGVRLARRLGELGTPASLIGEEEHRPYNRVLLAEVLAGRYSPEVIALPAPAELRRGRVTGIDRAERTVTCADGSVIAYDRLVLATGSNPVLPPLRGLFTEDHELPEGVHAFRTMDDCLGLSKAVRPGVKAVVIGGGLLGVSAARALALRGAQVVLAQQSERLMERQLDPAASQLVRRHLTDLGVEVHTECRVRDVRCVGGAVRSVEMADGYALDADLVVVACGVHPRVGLAQTAGLEVRKGVVVDDELRTSDPYIHAIGDCAQHDGVLYGLATPALEQADALAALLAGDATARYTGTRSLTRLTLTGHDSPFDLAAFGETEALPGDDVVQLADATRGTYRKVVVRDDRLVGGVLVGELGTVGALARAWEGAEPLPSDGGPLLHLLTNDGGS</sequence>
<dbReference type="InterPro" id="IPR041575">
    <property type="entry name" value="Rubredoxin_C"/>
</dbReference>